<dbReference type="InterPro" id="IPR036388">
    <property type="entry name" value="WH-like_DNA-bd_sf"/>
</dbReference>
<dbReference type="Pfam" id="PF18765">
    <property type="entry name" value="Polbeta"/>
    <property type="match status" value="1"/>
</dbReference>
<accession>A0A842HDV8</accession>
<dbReference type="Gene3D" id="3.30.460.10">
    <property type="entry name" value="Beta Polymerase, domain 2"/>
    <property type="match status" value="1"/>
</dbReference>
<dbReference type="SUPFAM" id="SSF46785">
    <property type="entry name" value="Winged helix' DNA-binding domain"/>
    <property type="match status" value="1"/>
</dbReference>
<dbReference type="Gene3D" id="1.10.10.10">
    <property type="entry name" value="Winged helix-like DNA-binding domain superfamily/Winged helix DNA-binding domain"/>
    <property type="match status" value="1"/>
</dbReference>
<dbReference type="SUPFAM" id="SSF81301">
    <property type="entry name" value="Nucleotidyltransferase"/>
    <property type="match status" value="1"/>
</dbReference>
<reference evidence="2 3" key="1">
    <citation type="submission" date="2020-07" db="EMBL/GenBank/DDBJ databases">
        <authorList>
            <person name="Feng X."/>
        </authorList>
    </citation>
    <scope>NUCLEOTIDE SEQUENCE [LARGE SCALE GENOMIC DNA]</scope>
    <source>
        <strain evidence="2 3">JCM31066</strain>
    </source>
</reference>
<dbReference type="InterPro" id="IPR001845">
    <property type="entry name" value="HTH_ArsR_DNA-bd_dom"/>
</dbReference>
<organism evidence="2 3">
    <name type="scientific">Ruficoccus amylovorans</name>
    <dbReference type="NCBI Taxonomy" id="1804625"/>
    <lineage>
        <taxon>Bacteria</taxon>
        <taxon>Pseudomonadati</taxon>
        <taxon>Verrucomicrobiota</taxon>
        <taxon>Opitutia</taxon>
        <taxon>Puniceicoccales</taxon>
        <taxon>Cerasicoccaceae</taxon>
        <taxon>Ruficoccus</taxon>
    </lineage>
</organism>
<proteinExistence type="predicted"/>
<evidence type="ECO:0000259" key="1">
    <source>
        <dbReference type="PROSITE" id="PS50987"/>
    </source>
</evidence>
<dbReference type="EMBL" id="JACHVB010000028">
    <property type="protein sequence ID" value="MBC2594622.1"/>
    <property type="molecule type" value="Genomic_DNA"/>
</dbReference>
<dbReference type="RefSeq" id="WP_185675597.1">
    <property type="nucleotide sequence ID" value="NZ_JACHVB010000028.1"/>
</dbReference>
<evidence type="ECO:0000313" key="2">
    <source>
        <dbReference type="EMBL" id="MBC2594622.1"/>
    </source>
</evidence>
<sequence>MNSLEQIFPKARAELLRLLFADSGQSLHLRDLARLSHLAVGTIQREIANMREAGLVLEKRDGNRLYFRANPEHPLYPELHSIALKTTGWLAQLTEALRPVEGIDLAFVYGSFASDTATAQSDIDLLVIGSVGLRQLAPRLRPLSATLGREINPNAISPQSYAEKLRARDAYITDVTTKPKRWIIGSDDELAKLA</sequence>
<dbReference type="InterPro" id="IPR011991">
    <property type="entry name" value="ArsR-like_HTH"/>
</dbReference>
<dbReference type="GO" id="GO:0003700">
    <property type="term" value="F:DNA-binding transcription factor activity"/>
    <property type="evidence" value="ECO:0007669"/>
    <property type="project" value="InterPro"/>
</dbReference>
<dbReference type="AlphaFoldDB" id="A0A842HDV8"/>
<name>A0A842HDV8_9BACT</name>
<feature type="domain" description="HTH arsR-type" evidence="1">
    <location>
        <begin position="1"/>
        <end position="89"/>
    </location>
</feature>
<dbReference type="CDD" id="cd05403">
    <property type="entry name" value="NT_KNTase_like"/>
    <property type="match status" value="1"/>
</dbReference>
<evidence type="ECO:0000313" key="3">
    <source>
        <dbReference type="Proteomes" id="UP000546464"/>
    </source>
</evidence>
<comment type="caution">
    <text evidence="2">The sequence shown here is derived from an EMBL/GenBank/DDBJ whole genome shotgun (WGS) entry which is preliminary data.</text>
</comment>
<protein>
    <submittedName>
        <fullName evidence="2">Nucleotidyltransferase domain-containing protein</fullName>
    </submittedName>
</protein>
<dbReference type="InterPro" id="IPR041633">
    <property type="entry name" value="Polbeta"/>
</dbReference>
<gene>
    <name evidence="2" type="ORF">H5P28_10160</name>
</gene>
<dbReference type="InterPro" id="IPR036390">
    <property type="entry name" value="WH_DNA-bd_sf"/>
</dbReference>
<dbReference type="Proteomes" id="UP000546464">
    <property type="component" value="Unassembled WGS sequence"/>
</dbReference>
<keyword evidence="3" id="KW-1185">Reference proteome</keyword>
<dbReference type="GO" id="GO:0016740">
    <property type="term" value="F:transferase activity"/>
    <property type="evidence" value="ECO:0007669"/>
    <property type="project" value="UniProtKB-KW"/>
</dbReference>
<dbReference type="InterPro" id="IPR043519">
    <property type="entry name" value="NT_sf"/>
</dbReference>
<dbReference type="CDD" id="cd00090">
    <property type="entry name" value="HTH_ARSR"/>
    <property type="match status" value="1"/>
</dbReference>
<dbReference type="PROSITE" id="PS50987">
    <property type="entry name" value="HTH_ARSR_2"/>
    <property type="match status" value="1"/>
</dbReference>
<keyword evidence="2" id="KW-0808">Transferase</keyword>